<proteinExistence type="predicted"/>
<evidence type="ECO:0000256" key="4">
    <source>
        <dbReference type="SAM" id="MobiDB-lite"/>
    </source>
</evidence>
<keyword evidence="6" id="KW-1185">Reference proteome</keyword>
<evidence type="ECO:0008006" key="7">
    <source>
        <dbReference type="Google" id="ProtNLM"/>
    </source>
</evidence>
<feature type="compositionally biased region" description="Low complexity" evidence="4">
    <location>
        <begin position="578"/>
        <end position="590"/>
    </location>
</feature>
<dbReference type="Pfam" id="PF12478">
    <property type="entry name" value="UBAP2-Lig"/>
    <property type="match status" value="1"/>
</dbReference>
<feature type="region of interest" description="Disordered" evidence="4">
    <location>
        <begin position="982"/>
        <end position="1048"/>
    </location>
</feature>
<dbReference type="CDD" id="cd14277">
    <property type="entry name" value="UBA_UBP2_like"/>
    <property type="match status" value="1"/>
</dbReference>
<evidence type="ECO:0000256" key="1">
    <source>
        <dbReference type="ARBA" id="ARBA00004496"/>
    </source>
</evidence>
<protein>
    <recommendedName>
        <fullName evidence="7">Protein lingerer</fullName>
    </recommendedName>
</protein>
<evidence type="ECO:0000313" key="6">
    <source>
        <dbReference type="Proteomes" id="UP001549920"/>
    </source>
</evidence>
<reference evidence="5 6" key="1">
    <citation type="submission" date="2024-06" db="EMBL/GenBank/DDBJ databases">
        <title>A chromosome-level genome assembly of beet webworm, Loxostege sticticalis.</title>
        <authorList>
            <person name="Zhang Y."/>
        </authorList>
    </citation>
    <scope>NUCLEOTIDE SEQUENCE [LARGE SCALE GENOMIC DNA]</scope>
    <source>
        <strain evidence="5">AQ026</strain>
        <tissue evidence="5">Whole body</tissue>
    </source>
</reference>
<dbReference type="PANTHER" id="PTHR16308">
    <property type="entry name" value="UBIQUITIN ASSOCIATED PROTEIN 2-LIKE/LINGERER"/>
    <property type="match status" value="1"/>
</dbReference>
<feature type="compositionally biased region" description="Low complexity" evidence="4">
    <location>
        <begin position="1"/>
        <end position="11"/>
    </location>
</feature>
<feature type="region of interest" description="Disordered" evidence="4">
    <location>
        <begin position="924"/>
        <end position="943"/>
    </location>
</feature>
<evidence type="ECO:0000313" key="5">
    <source>
        <dbReference type="EMBL" id="KAL0860724.1"/>
    </source>
</evidence>
<gene>
    <name evidence="5" type="ORF">ABMA27_010061</name>
</gene>
<feature type="compositionally biased region" description="Polar residues" evidence="4">
    <location>
        <begin position="562"/>
        <end position="575"/>
    </location>
</feature>
<evidence type="ECO:0000256" key="3">
    <source>
        <dbReference type="ARBA" id="ARBA00022553"/>
    </source>
</evidence>
<dbReference type="EMBL" id="JBEUOH010000025">
    <property type="protein sequence ID" value="KAL0860724.1"/>
    <property type="molecule type" value="Genomic_DNA"/>
</dbReference>
<keyword evidence="3" id="KW-0597">Phosphoprotein</keyword>
<feature type="compositionally biased region" description="Gly residues" evidence="4">
    <location>
        <begin position="145"/>
        <end position="180"/>
    </location>
</feature>
<feature type="compositionally biased region" description="Low complexity" evidence="4">
    <location>
        <begin position="238"/>
        <end position="256"/>
    </location>
</feature>
<feature type="compositionally biased region" description="Basic and acidic residues" evidence="4">
    <location>
        <begin position="14"/>
        <end position="38"/>
    </location>
</feature>
<keyword evidence="2" id="KW-0963">Cytoplasm</keyword>
<name>A0ABR3H7E5_LOXSC</name>
<dbReference type="InterPro" id="IPR051833">
    <property type="entry name" value="TC-DDR_regulator"/>
</dbReference>
<dbReference type="SUPFAM" id="SSF46934">
    <property type="entry name" value="UBA-like"/>
    <property type="match status" value="1"/>
</dbReference>
<accession>A0ABR3H7E5</accession>
<feature type="compositionally biased region" description="Polar residues" evidence="4">
    <location>
        <begin position="1038"/>
        <end position="1048"/>
    </location>
</feature>
<evidence type="ECO:0000256" key="2">
    <source>
        <dbReference type="ARBA" id="ARBA00022490"/>
    </source>
</evidence>
<feature type="compositionally biased region" description="Polar residues" evidence="4">
    <location>
        <begin position="226"/>
        <end position="236"/>
    </location>
</feature>
<feature type="region of interest" description="Disordered" evidence="4">
    <location>
        <begin position="106"/>
        <end position="331"/>
    </location>
</feature>
<sequence length="1048" mass="108925">MSLGARATKGGAKAGKEGKHAPEKGKGTDKPQPKEKVKPQATTEQLRMAHMIDRKSEDASDVRRMVLELMEMTRRTEEEVCSALHDSDNDMVAACNLLLEESQRIQGEWQTSEKKKKKPPAAGNGEVETRARPPNRPRRGEGEGGRGGGAAGAGGAPSVRGRGGFGARGGGAGGRGGRGARGARRGAPGRPQRPHRLDHDWPDTNLTGNNMGDPFPTTEDWDNEEWSGSLSDTKVFTPSASAAAASEPEPQPQANQEDWDTPEANGPTESHIPTYTYHNPHHHHSLIDAAGAASTGSPGARASPARSTPPAPADAYHHHQQPMGMSGSLSAAQSQYLSQLTQQSQRHDNSVYTAAYGVYGENMAAQRKPQRARVPPPSKIPMSAVEMPGGGEAGAAMFLDVQFGALEPDALDSQVLRVCSVYMSLARCCRSPCRRWRCRAAARRARRCSWTCSSARSSPTRSTRRYFACAAYICRSHAVVDPHVGGGDAGRRRGGRGAVPGRAQVTSQAETQPVSSSHETTTEAPSTTYPNSNSMLNETLSSVVETTPTTQPPVTTESPVTNTTSSVEKQLSASMKQLAVSASDAAAPHAHLPHHRPKNVYAHHAVSHHPPVYGANVYAPQVNSTNASLTGASAMAASAYPSSVTLTQYQPMINSYQQTSSSAAAYGGSALYTAAAPYAYAHTHAHAPHTHAPHTPPAKQPHKDHAQYDSSVASNNSLASTSTTQTSTAKVATTTAHAAASAAASAHAHGAAPSAGAAPAASSAPSAQSNAANIAGAGYAAAALYGAAGVGGVGGVGGVSGVGGVGGVGGATGAYAAYDEQLMRSTSTLPHHMGGYYEVNYGSREGTFGLGAGERFGRTDAASPQQVPAALPPGYAYFYQPPPTTYQYGVYPTYGGGSSVGGVGGVGGAGGKVSTYTQQQAPYDAQDSYKPGGPYSGGASKAQGTAADLSNAMYKTHVALNKVNSYDKATFHSGTPPPFGAGSHLYIPAPPHHPHHHHHSAHAQQHQMDARVNSSHNRRESGAGGGRGAASKPPASKPTYSQSYWTPN</sequence>
<dbReference type="InterPro" id="IPR009060">
    <property type="entry name" value="UBA-like_sf"/>
</dbReference>
<feature type="compositionally biased region" description="Basic and acidic residues" evidence="4">
    <location>
        <begin position="50"/>
        <end position="61"/>
    </location>
</feature>
<feature type="region of interest" description="Disordered" evidence="4">
    <location>
        <begin position="1"/>
        <end position="61"/>
    </location>
</feature>
<comment type="subcellular location">
    <subcellularLocation>
        <location evidence="1">Cytoplasm</location>
    </subcellularLocation>
</comment>
<feature type="compositionally biased region" description="Basic residues" evidence="4">
    <location>
        <begin position="992"/>
        <end position="1001"/>
    </location>
</feature>
<dbReference type="Proteomes" id="UP001549920">
    <property type="component" value="Unassembled WGS sequence"/>
</dbReference>
<organism evidence="5 6">
    <name type="scientific">Loxostege sticticalis</name>
    <name type="common">Beet webworm moth</name>
    <dbReference type="NCBI Taxonomy" id="481309"/>
    <lineage>
        <taxon>Eukaryota</taxon>
        <taxon>Metazoa</taxon>
        <taxon>Ecdysozoa</taxon>
        <taxon>Arthropoda</taxon>
        <taxon>Hexapoda</taxon>
        <taxon>Insecta</taxon>
        <taxon>Pterygota</taxon>
        <taxon>Neoptera</taxon>
        <taxon>Endopterygota</taxon>
        <taxon>Lepidoptera</taxon>
        <taxon>Glossata</taxon>
        <taxon>Ditrysia</taxon>
        <taxon>Pyraloidea</taxon>
        <taxon>Crambidae</taxon>
        <taxon>Pyraustinae</taxon>
        <taxon>Loxostege</taxon>
    </lineage>
</organism>
<feature type="region of interest" description="Disordered" evidence="4">
    <location>
        <begin position="685"/>
        <end position="725"/>
    </location>
</feature>
<feature type="compositionally biased region" description="Polar residues" evidence="4">
    <location>
        <begin position="504"/>
        <end position="540"/>
    </location>
</feature>
<comment type="caution">
    <text evidence="5">The sequence shown here is derived from an EMBL/GenBank/DDBJ whole genome shotgun (WGS) entry which is preliminary data.</text>
</comment>
<dbReference type="InterPro" id="IPR022166">
    <property type="entry name" value="UBAP2/Lig"/>
</dbReference>
<dbReference type="Gene3D" id="1.10.8.10">
    <property type="entry name" value="DNA helicase RuvA subunit, C-terminal domain"/>
    <property type="match status" value="1"/>
</dbReference>
<feature type="compositionally biased region" description="Low complexity" evidence="4">
    <location>
        <begin position="710"/>
        <end position="725"/>
    </location>
</feature>
<feature type="compositionally biased region" description="Low complexity" evidence="4">
    <location>
        <begin position="289"/>
        <end position="306"/>
    </location>
</feature>
<feature type="compositionally biased region" description="Low complexity" evidence="4">
    <location>
        <begin position="541"/>
        <end position="561"/>
    </location>
</feature>
<feature type="region of interest" description="Disordered" evidence="4">
    <location>
        <begin position="483"/>
        <end position="593"/>
    </location>
</feature>
<dbReference type="PANTHER" id="PTHR16308:SF13">
    <property type="entry name" value="PROTEIN LINGERER"/>
    <property type="match status" value="1"/>
</dbReference>